<name>A0A127BAM8_9EURY</name>
<dbReference type="RefSeq" id="WP_068322752.1">
    <property type="nucleotide sequence ID" value="NZ_CP010835.1"/>
</dbReference>
<sequence length="246" mass="28453">MRYKFWLVFLLVLAISISGCIGEKATQTPTTPHIQRETLYDILENESQYAVTWVLRLGNESSLVSISTGKAVVLEDKVLSYREAKGFKDVNWSSSSIILWENGTGKMIIKMTVGNVTRPYKDVRQFNYTIAKRVAIPYGEIALALSDEFKFNETKVSEKCNDKCTIHIKRIDGEDVFGFYPNTWRIEVVEANITYDPATKKIIEASIYMRTSEKFKEKVEIIFHRDKETIESIREELEEIYRNYAT</sequence>
<dbReference type="PROSITE" id="PS51257">
    <property type="entry name" value="PROKAR_LIPOPROTEIN"/>
    <property type="match status" value="1"/>
</dbReference>
<evidence type="ECO:0000313" key="4">
    <source>
        <dbReference type="Proteomes" id="UP001571980"/>
    </source>
</evidence>
<gene>
    <name evidence="2" type="ORF">P8X34_07160</name>
    <name evidence="1" type="ORF">TQ32_06975</name>
</gene>
<dbReference type="EMBL" id="CP010835">
    <property type="protein sequence ID" value="AMM54245.1"/>
    <property type="molecule type" value="Genomic_DNA"/>
</dbReference>
<dbReference type="Proteomes" id="UP000070587">
    <property type="component" value="Chromosome"/>
</dbReference>
<keyword evidence="4" id="KW-1185">Reference proteome</keyword>
<reference evidence="3" key="1">
    <citation type="submission" date="2015-02" db="EMBL/GenBank/DDBJ databases">
        <title>Pyrococcus kukulkanii sp. nov., a novel hyperthermophilic archaeon isolated from a deep-sea hydrothermal vent at the Guaymas Basin.</title>
        <authorList>
            <person name="Oger P.M."/>
            <person name="Callac N."/>
            <person name="Jebbar M."/>
            <person name="Godfroy A."/>
        </authorList>
    </citation>
    <scope>NUCLEOTIDE SEQUENCE [LARGE SCALE GENOMIC DNA]</scope>
    <source>
        <strain evidence="3">NCB100</strain>
    </source>
</reference>
<dbReference type="GeneID" id="28491564"/>
<protein>
    <submittedName>
        <fullName evidence="1">Uncharacterized protein</fullName>
    </submittedName>
</protein>
<evidence type="ECO:0000313" key="3">
    <source>
        <dbReference type="Proteomes" id="UP000070587"/>
    </source>
</evidence>
<proteinExistence type="predicted"/>
<dbReference type="Proteomes" id="UP001571980">
    <property type="component" value="Unassembled WGS sequence"/>
</dbReference>
<dbReference type="OrthoDB" id="86252at2157"/>
<dbReference type="KEGG" id="pyc:TQ32_06975"/>
<reference evidence="1 3" key="2">
    <citation type="journal article" date="2016" name="Int. J. Syst. Evol. Microbiol.">
        <title>Pyrococcus kukulkanii sp. nov., a hyperthermophilic, piezophilic archaeon isolated from a deep-sea hydrothermal vent.</title>
        <authorList>
            <person name="Callac N."/>
            <person name="Oger P."/>
            <person name="Lesongeur F."/>
            <person name="Rattray J.E."/>
            <person name="Vannier P."/>
            <person name="Michoud G."/>
            <person name="Beauverger M."/>
            <person name="Gayet N."/>
            <person name="Rouxel O."/>
            <person name="Jebbar M."/>
            <person name="Godfroy A."/>
        </authorList>
    </citation>
    <scope>NUCLEOTIDE SEQUENCE [LARGE SCALE GENOMIC DNA]</scope>
    <source>
        <strain evidence="1 3">NCB100</strain>
    </source>
</reference>
<reference evidence="2 4" key="3">
    <citation type="submission" date="2023-03" db="EMBL/GenBank/DDBJ databases">
        <title>Speciation in Pyrococcus: adaptation to high temperature as a mechanism.</title>
        <authorList>
            <person name="Gu J."/>
        </authorList>
    </citation>
    <scope>NUCLEOTIDE SEQUENCE [LARGE SCALE GENOMIC DNA]</scope>
    <source>
        <strain evidence="2 4">LMOA34</strain>
    </source>
</reference>
<accession>A0A127BAM8</accession>
<dbReference type="AlphaFoldDB" id="A0A127BAM8"/>
<evidence type="ECO:0000313" key="1">
    <source>
        <dbReference type="EMBL" id="AMM54245.1"/>
    </source>
</evidence>
<dbReference type="EMBL" id="JARRIG010000004">
    <property type="protein sequence ID" value="MFA4804513.1"/>
    <property type="molecule type" value="Genomic_DNA"/>
</dbReference>
<evidence type="ECO:0000313" key="2">
    <source>
        <dbReference type="EMBL" id="MFA4804513.1"/>
    </source>
</evidence>
<organism evidence="1 3">
    <name type="scientific">Pyrococcus kukulkanii</name>
    <dbReference type="NCBI Taxonomy" id="1609559"/>
    <lineage>
        <taxon>Archaea</taxon>
        <taxon>Methanobacteriati</taxon>
        <taxon>Methanobacteriota</taxon>
        <taxon>Thermococci</taxon>
        <taxon>Thermococcales</taxon>
        <taxon>Thermococcaceae</taxon>
        <taxon>Pyrococcus</taxon>
    </lineage>
</organism>
<dbReference type="PATRIC" id="fig|1609559.3.peg.1469"/>